<sequence>MILAILLIHIASCSPLVIIAISQHSSQSLINKIIDSFQSSSLNFIEVKLSKIIQEDSLDSFMGENSIIIDATYDIFLQVKLSEAAKLNSAVHIIVREPFEKFSDWDFFTLLPMRAHYEAISSFLLYLNWYQYNLIYSDSANAIKLNSLFYWEINKKQDFCYSNDRNEDATDYFIGKEVKTTGLKNAVIINEGEGAKKLIRSFIKNKIYIKNAGIVLWSKGIWGAEEEGLIIIVQEGLEFVKNSDEYEAASVLNFLEKIYTLSESTFVIKKYLESERGNYRFSIVNIQNAKRVIIGTIFNGQVNLFKTPLFPGNTYDFPDSSNSKIKISISDGITNYDGVVHRGTWIIRIPTLYAINYANKTNLIKNFSLELHETDCSAEYYEHDFSYNCFLNQKEKFGVIFIPSIHDEVCLGTISDFREMGLKIPILGDFCLSPALNDQSQFPEFARVVKGFELHSATMAHMMRIFGWKNVVVMYENTTLGITLYKGFMNVANVNGIKVLNDEDKRMIKASYSGKDFEEYKGHLTHAIQTNGRIFALFVFVDLSSHFYLTSHLYDLGLRRGDAIFLFYQTISWFPYYAVGLEAEVISKCKELYYGSLTFFQAEWIGDFGKQAYEGIKKWWGSSPVSYHCHAFNTGWLAINAINTLIQFGEDYTDRDTLLKSIRRQKIISCTGKLVMSPTANEPGEMIVGINNLIPNSTTGVWEDFPVGSYSIMRNPVLTFDQNIIWPDGGSNPPSDIRVNSLNCPFSYKQIQDSDKGEAIYYSIIAFWTTLGLATSLIYMSKYWSSSFPIIQDKREIKFRDWLAAFSLLIETLQLLTLSPEFIYSKISNGFDYISGNLANTTTYDSKIFWPGIYTALIVCLVTLTFNLLLIFKIEEKSRLSFFVVACGVSKELLPHISNLFFIPVINSLFSLFRCTKGTSLNVLDSFLYGDCNYFCWQDLHLLFAVLALISLLFFIPSAILWRPYYESLSSDKNIYCNEHYLIAKSTIQIVAITLKSTIGNYSNSLHGLLYIFCLTLFLAYSIFYKPYNYNRMNLWALLSILAVMWSSILSSIYSLANSSIFIWVPLLIFGWLCLAVFGYAFQERFYPSFLYSVHGKDISLLFKFEFSTRITLDEVFGAVKNKYSMIDSSSRFDLANRDLSSIS</sequence>
<evidence type="ECO:0000256" key="2">
    <source>
        <dbReference type="ARBA" id="ARBA00022692"/>
    </source>
</evidence>
<evidence type="ECO:0000256" key="3">
    <source>
        <dbReference type="ARBA" id="ARBA00022989"/>
    </source>
</evidence>
<dbReference type="AlphaFoldDB" id="A0AAU9I949"/>
<evidence type="ECO:0000256" key="5">
    <source>
        <dbReference type="SAM" id="Phobius"/>
    </source>
</evidence>
<keyword evidence="2 5" id="KW-0812">Transmembrane</keyword>
<evidence type="ECO:0000256" key="4">
    <source>
        <dbReference type="ARBA" id="ARBA00023136"/>
    </source>
</evidence>
<feature type="transmembrane region" description="Helical" evidence="5">
    <location>
        <begin position="802"/>
        <end position="823"/>
    </location>
</feature>
<accession>A0AAU9I949</accession>
<comment type="caution">
    <text evidence="8">The sequence shown here is derived from an EMBL/GenBank/DDBJ whole genome shotgun (WGS) entry which is preliminary data.</text>
</comment>
<keyword evidence="4 5" id="KW-0472">Membrane</keyword>
<organism evidence="8 9">
    <name type="scientific">Blepharisma stoltei</name>
    <dbReference type="NCBI Taxonomy" id="1481888"/>
    <lineage>
        <taxon>Eukaryota</taxon>
        <taxon>Sar</taxon>
        <taxon>Alveolata</taxon>
        <taxon>Ciliophora</taxon>
        <taxon>Postciliodesmatophora</taxon>
        <taxon>Heterotrichea</taxon>
        <taxon>Heterotrichida</taxon>
        <taxon>Blepharismidae</taxon>
        <taxon>Blepharisma</taxon>
    </lineage>
</organism>
<feature type="domain" description="Receptor ligand binding region" evidence="7">
    <location>
        <begin position="422"/>
        <end position="646"/>
    </location>
</feature>
<dbReference type="Pfam" id="PF01094">
    <property type="entry name" value="ANF_receptor"/>
    <property type="match status" value="1"/>
</dbReference>
<feature type="transmembrane region" description="Helical" evidence="5">
    <location>
        <begin position="1005"/>
        <end position="1024"/>
    </location>
</feature>
<evidence type="ECO:0000313" key="9">
    <source>
        <dbReference type="Proteomes" id="UP001162131"/>
    </source>
</evidence>
<evidence type="ECO:0000256" key="6">
    <source>
        <dbReference type="SAM" id="SignalP"/>
    </source>
</evidence>
<evidence type="ECO:0000259" key="7">
    <source>
        <dbReference type="Pfam" id="PF01094"/>
    </source>
</evidence>
<feature type="transmembrane region" description="Helical" evidence="5">
    <location>
        <begin position="1036"/>
        <end position="1055"/>
    </location>
</feature>
<feature type="signal peptide" evidence="6">
    <location>
        <begin position="1"/>
        <end position="15"/>
    </location>
</feature>
<dbReference type="SUPFAM" id="SSF53822">
    <property type="entry name" value="Periplasmic binding protein-like I"/>
    <property type="match status" value="1"/>
</dbReference>
<feature type="transmembrane region" description="Helical" evidence="5">
    <location>
        <begin position="1061"/>
        <end position="1082"/>
    </location>
</feature>
<dbReference type="Gene3D" id="3.40.50.2300">
    <property type="match status" value="2"/>
</dbReference>
<dbReference type="Proteomes" id="UP001162131">
    <property type="component" value="Unassembled WGS sequence"/>
</dbReference>
<gene>
    <name evidence="8" type="ORF">BSTOLATCC_MIC47</name>
</gene>
<protein>
    <recommendedName>
        <fullName evidence="7">Receptor ligand binding region domain-containing protein</fullName>
    </recommendedName>
</protein>
<keyword evidence="6" id="KW-0732">Signal</keyword>
<dbReference type="InterPro" id="IPR028082">
    <property type="entry name" value="Peripla_BP_I"/>
</dbReference>
<feature type="transmembrane region" description="Helical" evidence="5">
    <location>
        <begin position="759"/>
        <end position="781"/>
    </location>
</feature>
<reference evidence="8" key="1">
    <citation type="submission" date="2021-09" db="EMBL/GenBank/DDBJ databases">
        <authorList>
            <consortium name="AG Swart"/>
            <person name="Singh M."/>
            <person name="Singh A."/>
            <person name="Seah K."/>
            <person name="Emmerich C."/>
        </authorList>
    </citation>
    <scope>NUCLEOTIDE SEQUENCE</scope>
    <source>
        <strain evidence="8">ATCC30299</strain>
    </source>
</reference>
<feature type="transmembrane region" description="Helical" evidence="5">
    <location>
        <begin position="848"/>
        <end position="872"/>
    </location>
</feature>
<name>A0AAU9I949_9CILI</name>
<evidence type="ECO:0000313" key="8">
    <source>
        <dbReference type="EMBL" id="CAG9309832.1"/>
    </source>
</evidence>
<evidence type="ECO:0000256" key="1">
    <source>
        <dbReference type="ARBA" id="ARBA00004370"/>
    </source>
</evidence>
<feature type="transmembrane region" description="Helical" evidence="5">
    <location>
        <begin position="940"/>
        <end position="962"/>
    </location>
</feature>
<dbReference type="InterPro" id="IPR001828">
    <property type="entry name" value="ANF_lig-bd_rcpt"/>
</dbReference>
<dbReference type="EMBL" id="CAJZBQ010000001">
    <property type="protein sequence ID" value="CAG9309832.1"/>
    <property type="molecule type" value="Genomic_DNA"/>
</dbReference>
<proteinExistence type="predicted"/>
<keyword evidence="9" id="KW-1185">Reference proteome</keyword>
<dbReference type="GO" id="GO:0016020">
    <property type="term" value="C:membrane"/>
    <property type="evidence" value="ECO:0007669"/>
    <property type="project" value="UniProtKB-SubCell"/>
</dbReference>
<keyword evidence="3 5" id="KW-1133">Transmembrane helix</keyword>
<feature type="chain" id="PRO_5043695295" description="Receptor ligand binding region domain-containing protein" evidence="6">
    <location>
        <begin position="16"/>
        <end position="1144"/>
    </location>
</feature>
<comment type="subcellular location">
    <subcellularLocation>
        <location evidence="1">Membrane</location>
    </subcellularLocation>
</comment>